<evidence type="ECO:0000313" key="2">
    <source>
        <dbReference type="Proteomes" id="UP000235965"/>
    </source>
</evidence>
<organism evidence="1 2">
    <name type="scientific">Cryptotermes secundus</name>
    <dbReference type="NCBI Taxonomy" id="105785"/>
    <lineage>
        <taxon>Eukaryota</taxon>
        <taxon>Metazoa</taxon>
        <taxon>Ecdysozoa</taxon>
        <taxon>Arthropoda</taxon>
        <taxon>Hexapoda</taxon>
        <taxon>Insecta</taxon>
        <taxon>Pterygota</taxon>
        <taxon>Neoptera</taxon>
        <taxon>Polyneoptera</taxon>
        <taxon>Dictyoptera</taxon>
        <taxon>Blattodea</taxon>
        <taxon>Blattoidea</taxon>
        <taxon>Termitoidae</taxon>
        <taxon>Kalotermitidae</taxon>
        <taxon>Cryptotermitinae</taxon>
        <taxon>Cryptotermes</taxon>
    </lineage>
</organism>
<dbReference type="InParanoid" id="A0A2J7PXY7"/>
<keyword evidence="2" id="KW-1185">Reference proteome</keyword>
<sequence length="58" mass="6676">MKLGKLWLHDGEGEEARKSQGQLEVLATNLLQYTYVYMQFPGTYVQNENVNAMLGRKL</sequence>
<accession>A0A2J7PXY7</accession>
<gene>
    <name evidence="1" type="ORF">B7P43_G05103</name>
</gene>
<reference evidence="1 2" key="1">
    <citation type="submission" date="2017-12" db="EMBL/GenBank/DDBJ databases">
        <title>Hemimetabolous genomes reveal molecular basis of termite eusociality.</title>
        <authorList>
            <person name="Harrison M.C."/>
            <person name="Jongepier E."/>
            <person name="Robertson H.M."/>
            <person name="Arning N."/>
            <person name="Bitard-Feildel T."/>
            <person name="Chao H."/>
            <person name="Childers C.P."/>
            <person name="Dinh H."/>
            <person name="Doddapaneni H."/>
            <person name="Dugan S."/>
            <person name="Gowin J."/>
            <person name="Greiner C."/>
            <person name="Han Y."/>
            <person name="Hu H."/>
            <person name="Hughes D.S.T."/>
            <person name="Huylmans A.-K."/>
            <person name="Kemena C."/>
            <person name="Kremer L.P.M."/>
            <person name="Lee S.L."/>
            <person name="Lopez-Ezquerra A."/>
            <person name="Mallet L."/>
            <person name="Monroy-Kuhn J.M."/>
            <person name="Moser A."/>
            <person name="Murali S.C."/>
            <person name="Muzny D.M."/>
            <person name="Otani S."/>
            <person name="Piulachs M.-D."/>
            <person name="Poelchau M."/>
            <person name="Qu J."/>
            <person name="Schaub F."/>
            <person name="Wada-Katsumata A."/>
            <person name="Worley K.C."/>
            <person name="Xie Q."/>
            <person name="Ylla G."/>
            <person name="Poulsen M."/>
            <person name="Gibbs R.A."/>
            <person name="Schal C."/>
            <person name="Richards S."/>
            <person name="Belles X."/>
            <person name="Korb J."/>
            <person name="Bornberg-Bauer E."/>
        </authorList>
    </citation>
    <scope>NUCLEOTIDE SEQUENCE [LARGE SCALE GENOMIC DNA]</scope>
    <source>
        <tissue evidence="1">Whole body</tissue>
    </source>
</reference>
<evidence type="ECO:0000313" key="1">
    <source>
        <dbReference type="EMBL" id="PNF21190.1"/>
    </source>
</evidence>
<name>A0A2J7PXY7_9NEOP</name>
<comment type="caution">
    <text evidence="1">The sequence shown here is derived from an EMBL/GenBank/DDBJ whole genome shotgun (WGS) entry which is preliminary data.</text>
</comment>
<protein>
    <submittedName>
        <fullName evidence="1">Uncharacterized protein</fullName>
    </submittedName>
</protein>
<dbReference type="Proteomes" id="UP000235965">
    <property type="component" value="Unassembled WGS sequence"/>
</dbReference>
<dbReference type="AlphaFoldDB" id="A0A2J7PXY7"/>
<dbReference type="EMBL" id="NEVH01020852">
    <property type="protein sequence ID" value="PNF21190.1"/>
    <property type="molecule type" value="Genomic_DNA"/>
</dbReference>
<proteinExistence type="predicted"/>